<protein>
    <recommendedName>
        <fullName evidence="5">UPF0182 protein FHS83_000009</fullName>
    </recommendedName>
</protein>
<feature type="transmembrane region" description="Helical" evidence="5">
    <location>
        <begin position="173"/>
        <end position="191"/>
    </location>
</feature>
<keyword evidence="3 5" id="KW-1133">Transmembrane helix</keyword>
<feature type="transmembrane region" description="Helical" evidence="5">
    <location>
        <begin position="49"/>
        <end position="72"/>
    </location>
</feature>
<dbReference type="InterPro" id="IPR005372">
    <property type="entry name" value="UPF0182"/>
</dbReference>
<dbReference type="Proteomes" id="UP000570514">
    <property type="component" value="Unassembled WGS sequence"/>
</dbReference>
<proteinExistence type="inferred from homology"/>
<keyword evidence="2 5" id="KW-0812">Transmembrane</keyword>
<gene>
    <name evidence="6" type="ORF">FHS83_000009</name>
</gene>
<feature type="transmembrane region" description="Helical" evidence="5">
    <location>
        <begin position="256"/>
        <end position="275"/>
    </location>
</feature>
<accession>A0A846MU04</accession>
<dbReference type="GO" id="GO:0005576">
    <property type="term" value="C:extracellular region"/>
    <property type="evidence" value="ECO:0007669"/>
    <property type="project" value="TreeGrafter"/>
</dbReference>
<organism evidence="6 7">
    <name type="scientific">Rhizomicrobium palustre</name>
    <dbReference type="NCBI Taxonomy" id="189966"/>
    <lineage>
        <taxon>Bacteria</taxon>
        <taxon>Pseudomonadati</taxon>
        <taxon>Pseudomonadota</taxon>
        <taxon>Alphaproteobacteria</taxon>
        <taxon>Micropepsales</taxon>
        <taxon>Micropepsaceae</taxon>
        <taxon>Rhizomicrobium</taxon>
    </lineage>
</organism>
<dbReference type="RefSeq" id="WP_167079641.1">
    <property type="nucleotide sequence ID" value="NZ_BAAADC010000001.1"/>
</dbReference>
<name>A0A846MU04_9PROT</name>
<keyword evidence="4 5" id="KW-0472">Membrane</keyword>
<evidence type="ECO:0000256" key="5">
    <source>
        <dbReference type="HAMAP-Rule" id="MF_01600"/>
    </source>
</evidence>
<evidence type="ECO:0000313" key="6">
    <source>
        <dbReference type="EMBL" id="NIK86691.1"/>
    </source>
</evidence>
<dbReference type="Pfam" id="PF03699">
    <property type="entry name" value="UPF0182"/>
    <property type="match status" value="1"/>
</dbReference>
<evidence type="ECO:0000256" key="3">
    <source>
        <dbReference type="ARBA" id="ARBA00022989"/>
    </source>
</evidence>
<evidence type="ECO:0000256" key="4">
    <source>
        <dbReference type="ARBA" id="ARBA00023136"/>
    </source>
</evidence>
<comment type="caution">
    <text evidence="6">The sequence shown here is derived from an EMBL/GenBank/DDBJ whole genome shotgun (WGS) entry which is preliminary data.</text>
</comment>
<dbReference type="AlphaFoldDB" id="A0A846MU04"/>
<keyword evidence="1 5" id="KW-1003">Cell membrane</keyword>
<dbReference type="PANTHER" id="PTHR39344:SF1">
    <property type="entry name" value="UPF0182 PROTEIN SLL1060"/>
    <property type="match status" value="1"/>
</dbReference>
<dbReference type="PANTHER" id="PTHR39344">
    <property type="entry name" value="UPF0182 PROTEIN SLL1060"/>
    <property type="match status" value="1"/>
</dbReference>
<keyword evidence="7" id="KW-1185">Reference proteome</keyword>
<dbReference type="GO" id="GO:0005886">
    <property type="term" value="C:plasma membrane"/>
    <property type="evidence" value="ECO:0007669"/>
    <property type="project" value="UniProtKB-SubCell"/>
</dbReference>
<reference evidence="6 7" key="1">
    <citation type="submission" date="2020-03" db="EMBL/GenBank/DDBJ databases">
        <title>Genomic Encyclopedia of Type Strains, Phase IV (KMG-IV): sequencing the most valuable type-strain genomes for metagenomic binning, comparative biology and taxonomic classification.</title>
        <authorList>
            <person name="Goeker M."/>
        </authorList>
    </citation>
    <scope>NUCLEOTIDE SEQUENCE [LARGE SCALE GENOMIC DNA]</scope>
    <source>
        <strain evidence="6 7">DSM 19867</strain>
    </source>
</reference>
<feature type="transmembrane region" description="Helical" evidence="5">
    <location>
        <begin position="282"/>
        <end position="305"/>
    </location>
</feature>
<evidence type="ECO:0000256" key="2">
    <source>
        <dbReference type="ARBA" id="ARBA00022692"/>
    </source>
</evidence>
<feature type="transmembrane region" description="Helical" evidence="5">
    <location>
        <begin position="114"/>
        <end position="134"/>
    </location>
</feature>
<evidence type="ECO:0000256" key="1">
    <source>
        <dbReference type="ARBA" id="ARBA00022475"/>
    </source>
</evidence>
<comment type="subcellular location">
    <subcellularLocation>
        <location evidence="5">Cell membrane</location>
        <topology evidence="5">Multi-pass membrane protein</topology>
    </subcellularLocation>
</comment>
<evidence type="ECO:0000313" key="7">
    <source>
        <dbReference type="Proteomes" id="UP000570514"/>
    </source>
</evidence>
<dbReference type="HAMAP" id="MF_01600">
    <property type="entry name" value="UPF0182"/>
    <property type="match status" value="1"/>
</dbReference>
<sequence length="927" mass="102744">MSANNRFLLIIIGAAIALLVGFRVLAGFLVDWSWFSSLGLAEVFWTRVLARIALFTAVFAVSAALLIVNGILAQRRAGPRRMLRPVASPWNSIEGLNPPAALEQLYRNFPWGPAVIVAGAGLGFLIALSSFGVWDLVLRYLHQVPYGEKDPLFGLDIGFFLFSLPVYEALKDWLLFILVVSGIFAAALYWVHGAIIVDQQRRYVAPAAAAHISVIAGLYLVAKAADFWLQRFGLVYGDNGVVVGASYTDVHLQMPLFWIMACLSLVAALVCFANVRGQSLKLPLFACFGLVVFSIVIAPLAAGVFERFVVKPSQLQLEAPYIARNIAMTREAYDLNRIEVKPFEGDDALSYASLKNNSATIDNIRLWDYKPLLSSYGQLQEIRTYYKFHDADVDRYWLDGRYQQVMTSARELKSDLLPSNVQTWLNLHVIFTHGNGVAMSPVTKATEGGLPALYVQDIPPISNGGPKITEPRIYFGEELESYVIVKSSTPEFDYPKGDQNVYAAYTGKDGVKIGGLANRALYSWYFGDINILLSSYVTPESRIVFHRNIASRVKKIAPFLRLDKDPYIVVSDGKLFWIQDAYTVSSAFPYSKRMEDGTANYIRNSVKVVVDAYNGTVDFYIADAGDPLIKTYARIYPGLFRPIAAMPADLRQHVRYPEDFFTVQADMYRAYHMQTPEVFYNREDLWQFPKRPASDEGDAEGRMAPYYLNMRLPGEKETEFVLMLPMAPNQRDNMIAWLAARCDGPSYGKLVVYTFPKDKLVYGPFQINALISQNTEVSQQISLWNQMGSRVIHGNLLVVPIDDSLLYVMPLYLRAASGQLPELKRVIAVYNGKVVMDESLAKVLATLFPAPNGAAADAAAAAAGAQNPLPALKDAAQGKGPASDAARAALDHYNKALAKLKAGDWAGFGAELNAMKPLLEEMNAGKK</sequence>
<dbReference type="EMBL" id="JAASRM010000001">
    <property type="protein sequence ID" value="NIK86691.1"/>
    <property type="molecule type" value="Genomic_DNA"/>
</dbReference>
<comment type="similarity">
    <text evidence="5">Belongs to the UPF0182 family.</text>
</comment>
<feature type="transmembrane region" description="Helical" evidence="5">
    <location>
        <begin position="203"/>
        <end position="222"/>
    </location>
</feature>
<feature type="transmembrane region" description="Helical" evidence="5">
    <location>
        <begin position="7"/>
        <end position="29"/>
    </location>
</feature>